<keyword evidence="2" id="KW-1185">Reference proteome</keyword>
<evidence type="ECO:0000313" key="2">
    <source>
        <dbReference type="Proteomes" id="UP000320314"/>
    </source>
</evidence>
<gene>
    <name evidence="1" type="ORF">FJU11_16445</name>
</gene>
<dbReference type="Proteomes" id="UP000320314">
    <property type="component" value="Unassembled WGS sequence"/>
</dbReference>
<accession>A0A506TZ54</accession>
<name>A0A506TZ54_9HYPH</name>
<evidence type="ECO:0000313" key="1">
    <source>
        <dbReference type="EMBL" id="TPW26005.1"/>
    </source>
</evidence>
<dbReference type="AlphaFoldDB" id="A0A506TZ54"/>
<reference evidence="1 2" key="1">
    <citation type="submission" date="2019-06" db="EMBL/GenBank/DDBJ databases">
        <authorList>
            <person name="Li M."/>
        </authorList>
    </citation>
    <scope>NUCLEOTIDE SEQUENCE [LARGE SCALE GENOMIC DNA]</scope>
    <source>
        <strain evidence="1 2">BGMRC6574</strain>
    </source>
</reference>
<organism evidence="1 2">
    <name type="scientific">Pararhizobium mangrovi</name>
    <dbReference type="NCBI Taxonomy" id="2590452"/>
    <lineage>
        <taxon>Bacteria</taxon>
        <taxon>Pseudomonadati</taxon>
        <taxon>Pseudomonadota</taxon>
        <taxon>Alphaproteobacteria</taxon>
        <taxon>Hyphomicrobiales</taxon>
        <taxon>Rhizobiaceae</taxon>
        <taxon>Rhizobium/Agrobacterium group</taxon>
        <taxon>Pararhizobium</taxon>
    </lineage>
</organism>
<proteinExistence type="predicted"/>
<dbReference type="OrthoDB" id="7596063at2"/>
<protein>
    <submittedName>
        <fullName evidence="1">Uncharacterized protein</fullName>
    </submittedName>
</protein>
<comment type="caution">
    <text evidence="1">The sequence shown here is derived from an EMBL/GenBank/DDBJ whole genome shotgun (WGS) entry which is preliminary data.</text>
</comment>
<dbReference type="RefSeq" id="WP_141168173.1">
    <property type="nucleotide sequence ID" value="NZ_VHLH01000039.1"/>
</dbReference>
<dbReference type="EMBL" id="VHLH01000039">
    <property type="protein sequence ID" value="TPW26005.1"/>
    <property type="molecule type" value="Genomic_DNA"/>
</dbReference>
<sequence>MTESLMTSAPPEPGALSLYFDLRDGEKADLEVVAAAAIKWVETLRAAAREIDPEATVKIDLLNAEEGSLRLNTILEWLEIHAARIEDGYGQYPRLRKLAIAAAVFVPISGVPTYDFYFGDHVVNLSQEDRERLDELTEQTANKPSVATPRRDFFNLLEKDPSIKGVGASESPNIKPTIIIPSNEFAERGGLWDLQDDAVNEGQKRTIEETVDVTLISPVLLRTPRTWKFQPANGMPEFTAKMADERFLEAIDREHVEVRLKTGIEMRLRLSVVLERDPSFVNRSRIPSAAVF</sequence>